<dbReference type="AlphaFoldDB" id="A0AA39LUR7"/>
<reference evidence="1" key="1">
    <citation type="submission" date="2023-06" db="EMBL/GenBank/DDBJ databases">
        <title>Genomic analysis of the entomopathogenic nematode Steinernema hermaphroditum.</title>
        <authorList>
            <person name="Schwarz E.M."/>
            <person name="Heppert J.K."/>
            <person name="Baniya A."/>
            <person name="Schwartz H.T."/>
            <person name="Tan C.-H."/>
            <person name="Antoshechkin I."/>
            <person name="Sternberg P.W."/>
            <person name="Goodrich-Blair H."/>
            <person name="Dillman A.R."/>
        </authorList>
    </citation>
    <scope>NUCLEOTIDE SEQUENCE</scope>
    <source>
        <strain evidence="1">PS9179</strain>
        <tissue evidence="1">Whole animal</tissue>
    </source>
</reference>
<accession>A0AA39LUR7</accession>
<comment type="caution">
    <text evidence="1">The sequence shown here is derived from an EMBL/GenBank/DDBJ whole genome shotgun (WGS) entry which is preliminary data.</text>
</comment>
<protein>
    <submittedName>
        <fullName evidence="1">Uncharacterized protein</fullName>
    </submittedName>
</protein>
<evidence type="ECO:0000313" key="1">
    <source>
        <dbReference type="EMBL" id="KAK0410387.1"/>
    </source>
</evidence>
<proteinExistence type="predicted"/>
<organism evidence="1 2">
    <name type="scientific">Steinernema hermaphroditum</name>
    <dbReference type="NCBI Taxonomy" id="289476"/>
    <lineage>
        <taxon>Eukaryota</taxon>
        <taxon>Metazoa</taxon>
        <taxon>Ecdysozoa</taxon>
        <taxon>Nematoda</taxon>
        <taxon>Chromadorea</taxon>
        <taxon>Rhabditida</taxon>
        <taxon>Tylenchina</taxon>
        <taxon>Panagrolaimomorpha</taxon>
        <taxon>Strongyloidoidea</taxon>
        <taxon>Steinernematidae</taxon>
        <taxon>Steinernema</taxon>
    </lineage>
</organism>
<name>A0AA39LUR7_9BILA</name>
<dbReference type="EMBL" id="JAUCMV010000003">
    <property type="protein sequence ID" value="KAK0410387.1"/>
    <property type="molecule type" value="Genomic_DNA"/>
</dbReference>
<keyword evidence="2" id="KW-1185">Reference proteome</keyword>
<dbReference type="Proteomes" id="UP001175271">
    <property type="component" value="Unassembled WGS sequence"/>
</dbReference>
<gene>
    <name evidence="1" type="ORF">QR680_005104</name>
</gene>
<evidence type="ECO:0000313" key="2">
    <source>
        <dbReference type="Proteomes" id="UP001175271"/>
    </source>
</evidence>
<sequence>MEFAFWRTAASALFAIRTNAFIIGWCIGPRDAFERYLKPEDRTALNAIIEELFDGSNRNEVLYEVDEFLKSRLTVRQWHQIRPEVEVYQLTHTDCSPYAQILPPRFYKPLAQALRRAEANGASKSSIKFLVDDYIDRILVNRDFLREVADMQRGEDVVFPMVLGKSLDARARGSSILVQYLNIYVYAEH</sequence>